<dbReference type="Proteomes" id="UP000243778">
    <property type="component" value="Unassembled WGS sequence"/>
</dbReference>
<dbReference type="AlphaFoldDB" id="A0A1H2TLF5"/>
<gene>
    <name evidence="2" type="ORF">SAMN05216287_1008</name>
</gene>
<keyword evidence="1" id="KW-0732">Signal</keyword>
<reference evidence="3" key="1">
    <citation type="submission" date="2016-10" db="EMBL/GenBank/DDBJ databases">
        <authorList>
            <person name="Varghese N."/>
            <person name="Submissions S."/>
        </authorList>
    </citation>
    <scope>NUCLEOTIDE SEQUENCE [LARGE SCALE GENOMIC DNA]</scope>
    <source>
        <strain evidence="3">NRRL B-59562</strain>
    </source>
</reference>
<keyword evidence="3" id="KW-1185">Reference proteome</keyword>
<accession>A0A1H2TLF5</accession>
<evidence type="ECO:0000256" key="1">
    <source>
        <dbReference type="SAM" id="SignalP"/>
    </source>
</evidence>
<proteinExistence type="predicted"/>
<dbReference type="PROSITE" id="PS51257">
    <property type="entry name" value="PROKAR_LIPOPROTEIN"/>
    <property type="match status" value="1"/>
</dbReference>
<feature type="signal peptide" evidence="1">
    <location>
        <begin position="1"/>
        <end position="29"/>
    </location>
</feature>
<dbReference type="STRING" id="1007099.SAMN05216287_1008"/>
<protein>
    <submittedName>
        <fullName evidence="2">Uncharacterized protein</fullName>
    </submittedName>
</protein>
<organism evidence="2 3">
    <name type="scientific">Pseudomonas kuykendallii</name>
    <dbReference type="NCBI Taxonomy" id="1007099"/>
    <lineage>
        <taxon>Bacteria</taxon>
        <taxon>Pseudomonadati</taxon>
        <taxon>Pseudomonadota</taxon>
        <taxon>Gammaproteobacteria</taxon>
        <taxon>Pseudomonadales</taxon>
        <taxon>Pseudomonadaceae</taxon>
        <taxon>Pseudomonas</taxon>
    </lineage>
</organism>
<name>A0A1H2TLF5_9PSED</name>
<dbReference type="OrthoDB" id="6972374at2"/>
<evidence type="ECO:0000313" key="2">
    <source>
        <dbReference type="EMBL" id="SDW44094.1"/>
    </source>
</evidence>
<sequence>MRKTPPLRTLFFLFAAALLLGGCASTPIAHSPAPISEGEARQVIEQVVRANRPGLRADALEFTQTYLWFGNGIIAPVTGFGSAASLGSAALASDVAGAEPADSERLYFGNLGEARLLGGARNYEVLLINTDGAALNAFQVENRVQGERFIDALYFFRDRARAVQDA</sequence>
<feature type="chain" id="PRO_5017204845" evidence="1">
    <location>
        <begin position="30"/>
        <end position="166"/>
    </location>
</feature>
<evidence type="ECO:0000313" key="3">
    <source>
        <dbReference type="Proteomes" id="UP000243778"/>
    </source>
</evidence>
<dbReference type="RefSeq" id="WP_090225112.1">
    <property type="nucleotide sequence ID" value="NZ_FNNU01000001.1"/>
</dbReference>
<dbReference type="EMBL" id="FNNU01000001">
    <property type="protein sequence ID" value="SDW44094.1"/>
    <property type="molecule type" value="Genomic_DNA"/>
</dbReference>